<sequence>MTKQSPFRRPMLAAKSTGRVNRIKARANNPNRKRTLQSDQESLPLRTSARISTKKQPSGVHDELDNSLQTSHDESQHNESIVDEVLTTNTSHKPSSPHKSSPLLLARFKQASEYRTKISEHRDSLKTEIGQVRARILDQVKLIEAIYKTLKETQFYHQRTMALLSEKLSQLGIGEVPTEHVFEVLQKIASQVERCLENNKE</sequence>
<keyword evidence="3" id="KW-1185">Reference proteome</keyword>
<dbReference type="Proteomes" id="UP001479436">
    <property type="component" value="Unassembled WGS sequence"/>
</dbReference>
<evidence type="ECO:0000313" key="2">
    <source>
        <dbReference type="EMBL" id="KAK9717837.1"/>
    </source>
</evidence>
<gene>
    <name evidence="2" type="ORF">K7432_005931</name>
</gene>
<accession>A0ABR2W2S7</accession>
<reference evidence="2 3" key="1">
    <citation type="submission" date="2023-04" db="EMBL/GenBank/DDBJ databases">
        <title>Genome of Basidiobolus ranarum AG-B5.</title>
        <authorList>
            <person name="Stajich J.E."/>
            <person name="Carter-House D."/>
            <person name="Gryganskyi A."/>
        </authorList>
    </citation>
    <scope>NUCLEOTIDE SEQUENCE [LARGE SCALE GENOMIC DNA]</scope>
    <source>
        <strain evidence="2 3">AG-B5</strain>
    </source>
</reference>
<protein>
    <submittedName>
        <fullName evidence="2">Uncharacterized protein</fullName>
    </submittedName>
</protein>
<organism evidence="2 3">
    <name type="scientific">Basidiobolus ranarum</name>
    <dbReference type="NCBI Taxonomy" id="34480"/>
    <lineage>
        <taxon>Eukaryota</taxon>
        <taxon>Fungi</taxon>
        <taxon>Fungi incertae sedis</taxon>
        <taxon>Zoopagomycota</taxon>
        <taxon>Entomophthoromycotina</taxon>
        <taxon>Basidiobolomycetes</taxon>
        <taxon>Basidiobolales</taxon>
        <taxon>Basidiobolaceae</taxon>
        <taxon>Basidiobolus</taxon>
    </lineage>
</organism>
<feature type="compositionally biased region" description="Basic residues" evidence="1">
    <location>
        <begin position="21"/>
        <end position="35"/>
    </location>
</feature>
<evidence type="ECO:0000313" key="3">
    <source>
        <dbReference type="Proteomes" id="UP001479436"/>
    </source>
</evidence>
<comment type="caution">
    <text evidence="2">The sequence shown here is derived from an EMBL/GenBank/DDBJ whole genome shotgun (WGS) entry which is preliminary data.</text>
</comment>
<dbReference type="EMBL" id="JASJQH010007123">
    <property type="protein sequence ID" value="KAK9717837.1"/>
    <property type="molecule type" value="Genomic_DNA"/>
</dbReference>
<proteinExistence type="predicted"/>
<feature type="region of interest" description="Disordered" evidence="1">
    <location>
        <begin position="1"/>
        <end position="79"/>
    </location>
</feature>
<name>A0ABR2W2S7_9FUNG</name>
<evidence type="ECO:0000256" key="1">
    <source>
        <dbReference type="SAM" id="MobiDB-lite"/>
    </source>
</evidence>